<dbReference type="OrthoDB" id="7950977at2"/>
<evidence type="ECO:0000313" key="1">
    <source>
        <dbReference type="EMBL" id="SBT46901.1"/>
    </source>
</evidence>
<dbReference type="Proteomes" id="UP000199385">
    <property type="component" value="Chromosome I"/>
</dbReference>
<dbReference type="Gene3D" id="1.10.150.20">
    <property type="entry name" value="5' to 3' exonuclease, C-terminal subdomain"/>
    <property type="match status" value="1"/>
</dbReference>
<accession>A0A1A8ZSP1</accession>
<organism evidence="1 2">
    <name type="scientific">Micromonospora auratinigra</name>
    <dbReference type="NCBI Taxonomy" id="261654"/>
    <lineage>
        <taxon>Bacteria</taxon>
        <taxon>Bacillati</taxon>
        <taxon>Actinomycetota</taxon>
        <taxon>Actinomycetes</taxon>
        <taxon>Micromonosporales</taxon>
        <taxon>Micromonosporaceae</taxon>
        <taxon>Micromonospora</taxon>
    </lineage>
</organism>
<dbReference type="EMBL" id="LT594323">
    <property type="protein sequence ID" value="SBT46901.1"/>
    <property type="molecule type" value="Genomic_DNA"/>
</dbReference>
<dbReference type="AlphaFoldDB" id="A0A1A8ZSP1"/>
<dbReference type="Pfam" id="PF14520">
    <property type="entry name" value="HHH_5"/>
    <property type="match status" value="1"/>
</dbReference>
<dbReference type="SUPFAM" id="SSF47789">
    <property type="entry name" value="C-terminal domain of RNA polymerase alpha subunit"/>
    <property type="match status" value="1"/>
</dbReference>
<keyword evidence="2" id="KW-1185">Reference proteome</keyword>
<dbReference type="PATRIC" id="fig|261654.4.peg.3594"/>
<name>A0A1A8ZSP1_9ACTN</name>
<protein>
    <submittedName>
        <fullName evidence="1">Helix-hairpin-helix domain-containing protein</fullName>
    </submittedName>
</protein>
<evidence type="ECO:0000313" key="2">
    <source>
        <dbReference type="Proteomes" id="UP000199385"/>
    </source>
</evidence>
<gene>
    <name evidence="1" type="ORF">GA0070611_3537</name>
</gene>
<proteinExistence type="predicted"/>
<dbReference type="STRING" id="261654.GA0070611_3537"/>
<sequence>MAASPDTLPKIGAPATRALRDAGYTALRELAGVPRAELAALHGVGPKALDIIQRALAEHGWSLG</sequence>
<reference evidence="2" key="1">
    <citation type="submission" date="2016-06" db="EMBL/GenBank/DDBJ databases">
        <authorList>
            <person name="Varghese N."/>
            <person name="Submissions Spin"/>
        </authorList>
    </citation>
    <scope>NUCLEOTIDE SEQUENCE [LARGE SCALE GENOMIC DNA]</scope>
    <source>
        <strain evidence="2">DSM 44815</strain>
    </source>
</reference>
<dbReference type="RefSeq" id="WP_091665540.1">
    <property type="nucleotide sequence ID" value="NZ_LT594323.1"/>
</dbReference>